<keyword evidence="9" id="KW-1185">Reference proteome</keyword>
<dbReference type="OrthoDB" id="2250022at2759"/>
<accession>A0A9P9AD24</accession>
<dbReference type="InterPro" id="IPR011701">
    <property type="entry name" value="MFS"/>
</dbReference>
<evidence type="ECO:0000256" key="6">
    <source>
        <dbReference type="SAM" id="Phobius"/>
    </source>
</evidence>
<comment type="caution">
    <text evidence="8">The sequence shown here is derived from an EMBL/GenBank/DDBJ whole genome shotgun (WGS) entry which is preliminary data.</text>
</comment>
<feature type="transmembrane region" description="Helical" evidence="6">
    <location>
        <begin position="155"/>
        <end position="175"/>
    </location>
</feature>
<dbReference type="GO" id="GO:0022857">
    <property type="term" value="F:transmembrane transporter activity"/>
    <property type="evidence" value="ECO:0007669"/>
    <property type="project" value="InterPro"/>
</dbReference>
<dbReference type="PROSITE" id="PS50850">
    <property type="entry name" value="MFS"/>
    <property type="match status" value="1"/>
</dbReference>
<feature type="transmembrane region" description="Helical" evidence="6">
    <location>
        <begin position="288"/>
        <end position="308"/>
    </location>
</feature>
<dbReference type="FunFam" id="1.20.1250.20:FF:000057">
    <property type="entry name" value="MFS general substrate transporter"/>
    <property type="match status" value="1"/>
</dbReference>
<dbReference type="SUPFAM" id="SSF103473">
    <property type="entry name" value="MFS general substrate transporter"/>
    <property type="match status" value="1"/>
</dbReference>
<name>A0A9P9AD24_9PEZI</name>
<dbReference type="GO" id="GO:0016020">
    <property type="term" value="C:membrane"/>
    <property type="evidence" value="ECO:0007669"/>
    <property type="project" value="UniProtKB-SubCell"/>
</dbReference>
<feature type="domain" description="Major facilitator superfamily (MFS) profile" evidence="7">
    <location>
        <begin position="59"/>
        <end position="485"/>
    </location>
</feature>
<evidence type="ECO:0000256" key="3">
    <source>
        <dbReference type="ARBA" id="ARBA00022692"/>
    </source>
</evidence>
<feature type="transmembrane region" description="Helical" evidence="6">
    <location>
        <begin position="187"/>
        <end position="207"/>
    </location>
</feature>
<feature type="transmembrane region" description="Helical" evidence="6">
    <location>
        <begin position="411"/>
        <end position="432"/>
    </location>
</feature>
<keyword evidence="4 6" id="KW-1133">Transmembrane helix</keyword>
<feature type="transmembrane region" description="Helical" evidence="6">
    <location>
        <begin position="219"/>
        <end position="240"/>
    </location>
</feature>
<dbReference type="FunFam" id="1.20.1250.20:FF:000013">
    <property type="entry name" value="MFS general substrate transporter"/>
    <property type="match status" value="1"/>
</dbReference>
<evidence type="ECO:0000313" key="8">
    <source>
        <dbReference type="EMBL" id="KAH6689064.1"/>
    </source>
</evidence>
<feature type="transmembrane region" description="Helical" evidence="6">
    <location>
        <begin position="320"/>
        <end position="340"/>
    </location>
</feature>
<evidence type="ECO:0000259" key="7">
    <source>
        <dbReference type="PROSITE" id="PS50850"/>
    </source>
</evidence>
<keyword evidence="3 6" id="KW-0812">Transmembrane</keyword>
<proteinExistence type="predicted"/>
<dbReference type="InterPro" id="IPR020846">
    <property type="entry name" value="MFS_dom"/>
</dbReference>
<keyword evidence="2" id="KW-0813">Transport</keyword>
<dbReference type="AlphaFoldDB" id="A0A9P9AD24"/>
<evidence type="ECO:0000256" key="2">
    <source>
        <dbReference type="ARBA" id="ARBA00022448"/>
    </source>
</evidence>
<feature type="transmembrane region" description="Helical" evidence="6">
    <location>
        <begin position="92"/>
        <end position="112"/>
    </location>
</feature>
<dbReference type="Pfam" id="PF07690">
    <property type="entry name" value="MFS_1"/>
    <property type="match status" value="1"/>
</dbReference>
<dbReference type="PANTHER" id="PTHR43791:SF12">
    <property type="entry name" value="MAJOR FACILITATOR SUPERFAMILY (MFS) PROFILE DOMAIN-CONTAINING PROTEIN"/>
    <property type="match status" value="1"/>
</dbReference>
<dbReference type="InterPro" id="IPR036259">
    <property type="entry name" value="MFS_trans_sf"/>
</dbReference>
<feature type="transmembrane region" description="Helical" evidence="6">
    <location>
        <begin position="55"/>
        <end position="72"/>
    </location>
</feature>
<protein>
    <submittedName>
        <fullName evidence="8">Major facilitator superfamily transporter</fullName>
    </submittedName>
</protein>
<dbReference type="Proteomes" id="UP000770015">
    <property type="component" value="Unassembled WGS sequence"/>
</dbReference>
<keyword evidence="5 6" id="KW-0472">Membrane</keyword>
<feature type="transmembrane region" description="Helical" evidence="6">
    <location>
        <begin position="378"/>
        <end position="399"/>
    </location>
</feature>
<feature type="transmembrane region" description="Helical" evidence="6">
    <location>
        <begin position="444"/>
        <end position="465"/>
    </location>
</feature>
<gene>
    <name evidence="8" type="ORF">F5X68DRAFT_254927</name>
</gene>
<sequence length="485" mass="53822">MTTNKDTKNDEVDVAQVHRHESVLDDSEEGKSPAVDYSGAQVKTSAAEQKLIRKLDLWIMPTLWAMYWLNFLDRNAIALARLDGLEKDLGLTGSQYATCVSILFVGYILAQVPSNMLLTRIRISWYMGGCMMLWAVVSTLTGITKDYTGLLLTRFFLGITEAPFYPGALYIISIFYTRKEIALRISILYTGNILATAFAGLISIGVFKMGGLAGLAGWRWLFILQGLITFVVALISVFVLPDDPTKTWWLTPEERDLAQSRIDRDTVDNKGGSSTWAGLVQAVKDKRVWLFVFIQHMHVGALGFKNFFPTAVASLGFDRTTTLALTCPPYLVAGAAALLFSAHSGRKNERTWHITVAKSIAIFGFVLATATLNRGARYFAMCVFAAGTYAVSSIVLGWVASTCGQTKEKRAVAIAIVNMTSNASFIWTSYLWPDWDEPRFAVAMSSSAGLSLACLLGAWAMKWVLMRENRRIRAQNNENVLYYAY</sequence>
<reference evidence="8" key="1">
    <citation type="journal article" date="2021" name="Nat. Commun.">
        <title>Genetic determinants of endophytism in the Arabidopsis root mycobiome.</title>
        <authorList>
            <person name="Mesny F."/>
            <person name="Miyauchi S."/>
            <person name="Thiergart T."/>
            <person name="Pickel B."/>
            <person name="Atanasova L."/>
            <person name="Karlsson M."/>
            <person name="Huettel B."/>
            <person name="Barry K.W."/>
            <person name="Haridas S."/>
            <person name="Chen C."/>
            <person name="Bauer D."/>
            <person name="Andreopoulos W."/>
            <person name="Pangilinan J."/>
            <person name="LaButti K."/>
            <person name="Riley R."/>
            <person name="Lipzen A."/>
            <person name="Clum A."/>
            <person name="Drula E."/>
            <person name="Henrissat B."/>
            <person name="Kohler A."/>
            <person name="Grigoriev I.V."/>
            <person name="Martin F.M."/>
            <person name="Hacquard S."/>
        </authorList>
    </citation>
    <scope>NUCLEOTIDE SEQUENCE</scope>
    <source>
        <strain evidence="8">MPI-SDFR-AT-0117</strain>
    </source>
</reference>
<evidence type="ECO:0000256" key="1">
    <source>
        <dbReference type="ARBA" id="ARBA00004141"/>
    </source>
</evidence>
<feature type="transmembrane region" description="Helical" evidence="6">
    <location>
        <begin position="352"/>
        <end position="372"/>
    </location>
</feature>
<organism evidence="8 9">
    <name type="scientific">Plectosphaerella plurivora</name>
    <dbReference type="NCBI Taxonomy" id="936078"/>
    <lineage>
        <taxon>Eukaryota</taxon>
        <taxon>Fungi</taxon>
        <taxon>Dikarya</taxon>
        <taxon>Ascomycota</taxon>
        <taxon>Pezizomycotina</taxon>
        <taxon>Sordariomycetes</taxon>
        <taxon>Hypocreomycetidae</taxon>
        <taxon>Glomerellales</taxon>
        <taxon>Plectosphaerellaceae</taxon>
        <taxon>Plectosphaerella</taxon>
    </lineage>
</organism>
<evidence type="ECO:0000256" key="5">
    <source>
        <dbReference type="ARBA" id="ARBA00023136"/>
    </source>
</evidence>
<evidence type="ECO:0000256" key="4">
    <source>
        <dbReference type="ARBA" id="ARBA00022989"/>
    </source>
</evidence>
<dbReference type="PANTHER" id="PTHR43791">
    <property type="entry name" value="PERMEASE-RELATED"/>
    <property type="match status" value="1"/>
</dbReference>
<evidence type="ECO:0000313" key="9">
    <source>
        <dbReference type="Proteomes" id="UP000770015"/>
    </source>
</evidence>
<feature type="transmembrane region" description="Helical" evidence="6">
    <location>
        <begin position="124"/>
        <end position="143"/>
    </location>
</feature>
<dbReference type="EMBL" id="JAGSXJ010000008">
    <property type="protein sequence ID" value="KAH6689064.1"/>
    <property type="molecule type" value="Genomic_DNA"/>
</dbReference>
<comment type="subcellular location">
    <subcellularLocation>
        <location evidence="1">Membrane</location>
        <topology evidence="1">Multi-pass membrane protein</topology>
    </subcellularLocation>
</comment>
<dbReference type="Gene3D" id="1.20.1250.20">
    <property type="entry name" value="MFS general substrate transporter like domains"/>
    <property type="match status" value="2"/>
</dbReference>